<dbReference type="RefSeq" id="XP_007732280.1">
    <property type="nucleotide sequence ID" value="XM_007734090.1"/>
</dbReference>
<keyword evidence="2" id="KW-1185">Reference proteome</keyword>
<dbReference type="GeneID" id="19168080"/>
<dbReference type="HOGENOM" id="CLU_2026428_0_0_1"/>
<evidence type="ECO:0000313" key="1">
    <source>
        <dbReference type="EMBL" id="EXJ87001.1"/>
    </source>
</evidence>
<dbReference type="AlphaFoldDB" id="W9YCN0"/>
<reference evidence="1 2" key="1">
    <citation type="submission" date="2013-03" db="EMBL/GenBank/DDBJ databases">
        <title>The Genome Sequence of Capronia epimyces CBS 606.96.</title>
        <authorList>
            <consortium name="The Broad Institute Genomics Platform"/>
            <person name="Cuomo C."/>
            <person name="de Hoog S."/>
            <person name="Gorbushina A."/>
            <person name="Walker B."/>
            <person name="Young S.K."/>
            <person name="Zeng Q."/>
            <person name="Gargeya S."/>
            <person name="Fitzgerald M."/>
            <person name="Haas B."/>
            <person name="Abouelleil A."/>
            <person name="Allen A.W."/>
            <person name="Alvarado L."/>
            <person name="Arachchi H.M."/>
            <person name="Berlin A.M."/>
            <person name="Chapman S.B."/>
            <person name="Gainer-Dewar J."/>
            <person name="Goldberg J."/>
            <person name="Griggs A."/>
            <person name="Gujja S."/>
            <person name="Hansen M."/>
            <person name="Howarth C."/>
            <person name="Imamovic A."/>
            <person name="Ireland A."/>
            <person name="Larimer J."/>
            <person name="McCowan C."/>
            <person name="Murphy C."/>
            <person name="Pearson M."/>
            <person name="Poon T.W."/>
            <person name="Priest M."/>
            <person name="Roberts A."/>
            <person name="Saif S."/>
            <person name="Shea T."/>
            <person name="Sisk P."/>
            <person name="Sykes S."/>
            <person name="Wortman J."/>
            <person name="Nusbaum C."/>
            <person name="Birren B."/>
        </authorList>
    </citation>
    <scope>NUCLEOTIDE SEQUENCE [LARGE SCALE GENOMIC DNA]</scope>
    <source>
        <strain evidence="1 2">CBS 606.96</strain>
    </source>
</reference>
<protein>
    <submittedName>
        <fullName evidence="1">Uncharacterized protein</fullName>
    </submittedName>
</protein>
<dbReference type="Proteomes" id="UP000019478">
    <property type="component" value="Unassembled WGS sequence"/>
</dbReference>
<evidence type="ECO:0000313" key="2">
    <source>
        <dbReference type="Proteomes" id="UP000019478"/>
    </source>
</evidence>
<accession>W9YCN0</accession>
<organism evidence="1 2">
    <name type="scientific">Capronia epimyces CBS 606.96</name>
    <dbReference type="NCBI Taxonomy" id="1182542"/>
    <lineage>
        <taxon>Eukaryota</taxon>
        <taxon>Fungi</taxon>
        <taxon>Dikarya</taxon>
        <taxon>Ascomycota</taxon>
        <taxon>Pezizomycotina</taxon>
        <taxon>Eurotiomycetes</taxon>
        <taxon>Chaetothyriomycetidae</taxon>
        <taxon>Chaetothyriales</taxon>
        <taxon>Herpotrichiellaceae</taxon>
        <taxon>Capronia</taxon>
    </lineage>
</organism>
<proteinExistence type="predicted"/>
<gene>
    <name evidence="1" type="ORF">A1O3_03958</name>
</gene>
<name>W9YCN0_9EURO</name>
<dbReference type="EMBL" id="AMGY01000003">
    <property type="protein sequence ID" value="EXJ87001.1"/>
    <property type="molecule type" value="Genomic_DNA"/>
</dbReference>
<sequence>MAELPRSEQRPQKPVRWPRRALAFVLAFVSENSETFASHSRTSGFRSLTEQLNAIVRPDKPYEASHVRSKFESIWRNSGHNADGTVEPLYQFGVHWATLPGLEQKENVTFQDVRDAIEDLRL</sequence>
<comment type="caution">
    <text evidence="1">The sequence shown here is derived from an EMBL/GenBank/DDBJ whole genome shotgun (WGS) entry which is preliminary data.</text>
</comment>